<protein>
    <submittedName>
        <fullName evidence="2">AtpZ/AtpI family protein</fullName>
    </submittedName>
</protein>
<organism evidence="2 3">
    <name type="scientific">Cyclobacterium plantarum</name>
    <dbReference type="NCBI Taxonomy" id="2716263"/>
    <lineage>
        <taxon>Bacteria</taxon>
        <taxon>Pseudomonadati</taxon>
        <taxon>Bacteroidota</taxon>
        <taxon>Cytophagia</taxon>
        <taxon>Cytophagales</taxon>
        <taxon>Cyclobacteriaceae</taxon>
        <taxon>Cyclobacterium</taxon>
    </lineage>
</organism>
<keyword evidence="1" id="KW-0812">Transmembrane</keyword>
<gene>
    <name evidence="2" type="ORF">G9Q97_00200</name>
</gene>
<dbReference type="EMBL" id="JAANYN010000001">
    <property type="protein sequence ID" value="NHE55232.1"/>
    <property type="molecule type" value="Genomic_DNA"/>
</dbReference>
<keyword evidence="1" id="KW-0472">Membrane</keyword>
<proteinExistence type="predicted"/>
<accession>A0ABX0H427</accession>
<dbReference type="InterPro" id="IPR032820">
    <property type="entry name" value="ATPase_put"/>
</dbReference>
<evidence type="ECO:0000313" key="2">
    <source>
        <dbReference type="EMBL" id="NHE55232.1"/>
    </source>
</evidence>
<feature type="transmembrane region" description="Helical" evidence="1">
    <location>
        <begin position="20"/>
        <end position="38"/>
    </location>
</feature>
<keyword evidence="1" id="KW-1133">Transmembrane helix</keyword>
<sequence length="77" mass="8750">MPTPKNSSPQTDPPNYVKYFGLAFQMCAIIGLGTYLGYRLHLKSGMSFPLYLLIGCFLSIFIAFYQLFKSLQSDEKK</sequence>
<name>A0ABX0H427_9BACT</name>
<dbReference type="Pfam" id="PF09527">
    <property type="entry name" value="ATPase_gene1"/>
    <property type="match status" value="1"/>
</dbReference>
<evidence type="ECO:0000256" key="1">
    <source>
        <dbReference type="SAM" id="Phobius"/>
    </source>
</evidence>
<reference evidence="2 3" key="1">
    <citation type="submission" date="2020-03" db="EMBL/GenBank/DDBJ databases">
        <title>Cyclobacterium plantarum sp. nov., a marine bacterium isolated from a coastal-marine wetland.</title>
        <authorList>
            <person name="Sanchez-Porro C."/>
            <person name="Ventosa A."/>
            <person name="Amoozegar M."/>
        </authorList>
    </citation>
    <scope>NUCLEOTIDE SEQUENCE [LARGE SCALE GENOMIC DNA]</scope>
    <source>
        <strain evidence="2 3">GBPx2</strain>
    </source>
</reference>
<evidence type="ECO:0000313" key="3">
    <source>
        <dbReference type="Proteomes" id="UP000649799"/>
    </source>
</evidence>
<dbReference type="Proteomes" id="UP000649799">
    <property type="component" value="Unassembled WGS sequence"/>
</dbReference>
<comment type="caution">
    <text evidence="2">The sequence shown here is derived from an EMBL/GenBank/DDBJ whole genome shotgun (WGS) entry which is preliminary data.</text>
</comment>
<feature type="transmembrane region" description="Helical" evidence="1">
    <location>
        <begin position="50"/>
        <end position="68"/>
    </location>
</feature>
<dbReference type="RefSeq" id="WP_166141972.1">
    <property type="nucleotide sequence ID" value="NZ_JAANYN010000001.1"/>
</dbReference>
<keyword evidence="3" id="KW-1185">Reference proteome</keyword>